<accession>A0A1S7LI21</accession>
<dbReference type="SUPFAM" id="SSF52540">
    <property type="entry name" value="P-loop containing nucleoside triphosphate hydrolases"/>
    <property type="match status" value="1"/>
</dbReference>
<dbReference type="GO" id="GO:0010043">
    <property type="term" value="P:response to zinc ion"/>
    <property type="evidence" value="ECO:0007669"/>
    <property type="project" value="TreeGrafter"/>
</dbReference>
<dbReference type="PROSITE" id="PS00211">
    <property type="entry name" value="ABC_TRANSPORTER_1"/>
    <property type="match status" value="1"/>
</dbReference>
<dbReference type="AlphaFoldDB" id="A0A1S7LI21"/>
<evidence type="ECO:0000313" key="11">
    <source>
        <dbReference type="EMBL" id="CRH05727.1"/>
    </source>
</evidence>
<keyword evidence="9" id="KW-0472">Membrane</keyword>
<evidence type="ECO:0000256" key="5">
    <source>
        <dbReference type="ARBA" id="ARBA00022840"/>
    </source>
</evidence>
<reference evidence="11" key="1">
    <citation type="submission" date="2015-04" db="EMBL/GenBank/DDBJ databases">
        <authorList>
            <person name="Syromyatnikov M.Y."/>
            <person name="Popov V.N."/>
        </authorList>
    </citation>
    <scope>NUCLEOTIDE SEQUENCE</scope>
    <source>
        <strain evidence="11">MO-1</strain>
    </source>
</reference>
<keyword evidence="11" id="KW-0378">Hydrolase</keyword>
<feature type="domain" description="ABC transporter" evidence="10">
    <location>
        <begin position="15"/>
        <end position="230"/>
    </location>
</feature>
<keyword evidence="1" id="KW-0813">Transport</keyword>
<dbReference type="InterPro" id="IPR027417">
    <property type="entry name" value="P-loop_NTPase"/>
</dbReference>
<organism evidence="11">
    <name type="scientific">Magnetococcus massalia (strain MO-1)</name>
    <dbReference type="NCBI Taxonomy" id="451514"/>
    <lineage>
        <taxon>Bacteria</taxon>
        <taxon>Pseudomonadati</taxon>
        <taxon>Pseudomonadota</taxon>
        <taxon>Magnetococcia</taxon>
        <taxon>Magnetococcales</taxon>
        <taxon>Magnetococcaceae</taxon>
        <taxon>Magnetococcus</taxon>
    </lineage>
</organism>
<dbReference type="EMBL" id="LO017727">
    <property type="protein sequence ID" value="CRH05727.1"/>
    <property type="molecule type" value="Genomic_DNA"/>
</dbReference>
<sequence length="268" mass="29533">MAPNTEQPSTQEPLLSAQGVCYSRNGAEILTRVDLQIHPGEVVTIVGPNGAGKSTLLKILLGILPPDSGQVIRKKGLQVGYVPQRMPVDPVLPLTVERLLKLAGRGTRQALLQALEETGVSHRLKASVQTLSGGELQRVLLARAMLCEPDVLVLDEPVQGVDYGGEVELYQLIADLRERHGWGVLLVSHDLHIVMRATDRVICLNRHICCTGTPDHVSSHPEFARLFGEHAMETLALYSHRHNHRHTIQGEVVPLKLERNLKRPIDHA</sequence>
<gene>
    <name evidence="11" type="primary">znuC</name>
    <name evidence="11" type="ORF">MAGMO_1539</name>
</gene>
<keyword evidence="7" id="KW-1278">Translocase</keyword>
<dbReference type="InterPro" id="IPR003439">
    <property type="entry name" value="ABC_transporter-like_ATP-bd"/>
</dbReference>
<dbReference type="PANTHER" id="PTHR42734">
    <property type="entry name" value="METAL TRANSPORT SYSTEM ATP-BINDING PROTEIN TM_0124-RELATED"/>
    <property type="match status" value="1"/>
</dbReference>
<dbReference type="EC" id="3.6.3.-" evidence="11"/>
<evidence type="ECO:0000256" key="1">
    <source>
        <dbReference type="ARBA" id="ARBA00022448"/>
    </source>
</evidence>
<keyword evidence="4" id="KW-0862">Zinc</keyword>
<dbReference type="Gene3D" id="3.40.50.300">
    <property type="entry name" value="P-loop containing nucleotide triphosphate hydrolases"/>
    <property type="match status" value="1"/>
</dbReference>
<dbReference type="InterPro" id="IPR050153">
    <property type="entry name" value="Metal_Ion_Import_ABC"/>
</dbReference>
<evidence type="ECO:0000256" key="2">
    <source>
        <dbReference type="ARBA" id="ARBA00022475"/>
    </source>
</evidence>
<dbReference type="GO" id="GO:0006829">
    <property type="term" value="P:zinc ion transport"/>
    <property type="evidence" value="ECO:0007669"/>
    <property type="project" value="UniProtKB-KW"/>
</dbReference>
<dbReference type="InterPro" id="IPR017871">
    <property type="entry name" value="ABC_transporter-like_CS"/>
</dbReference>
<evidence type="ECO:0000256" key="3">
    <source>
        <dbReference type="ARBA" id="ARBA00022741"/>
    </source>
</evidence>
<evidence type="ECO:0000256" key="8">
    <source>
        <dbReference type="ARBA" id="ARBA00023065"/>
    </source>
</evidence>
<keyword evidence="6" id="KW-0864">Zinc transport</keyword>
<dbReference type="InterPro" id="IPR003593">
    <property type="entry name" value="AAA+_ATPase"/>
</dbReference>
<protein>
    <submittedName>
        <fullName evidence="11">High-affinity zinc uptake system membrane protein znuB znuC</fullName>
        <ecNumber evidence="11">3.6.3.-</ecNumber>
    </submittedName>
</protein>
<keyword evidence="5" id="KW-0067">ATP-binding</keyword>
<evidence type="ECO:0000256" key="6">
    <source>
        <dbReference type="ARBA" id="ARBA00022906"/>
    </source>
</evidence>
<evidence type="ECO:0000256" key="7">
    <source>
        <dbReference type="ARBA" id="ARBA00022967"/>
    </source>
</evidence>
<evidence type="ECO:0000256" key="9">
    <source>
        <dbReference type="ARBA" id="ARBA00023136"/>
    </source>
</evidence>
<keyword evidence="8" id="KW-0406">Ion transport</keyword>
<name>A0A1S7LI21_MAGMO</name>
<evidence type="ECO:0000256" key="4">
    <source>
        <dbReference type="ARBA" id="ARBA00022833"/>
    </source>
</evidence>
<evidence type="ECO:0000259" key="10">
    <source>
        <dbReference type="PROSITE" id="PS50893"/>
    </source>
</evidence>
<keyword evidence="2" id="KW-1003">Cell membrane</keyword>
<proteinExistence type="predicted"/>
<dbReference type="PROSITE" id="PS50893">
    <property type="entry name" value="ABC_TRANSPORTER_2"/>
    <property type="match status" value="1"/>
</dbReference>
<dbReference type="GO" id="GO:0005524">
    <property type="term" value="F:ATP binding"/>
    <property type="evidence" value="ECO:0007669"/>
    <property type="project" value="UniProtKB-KW"/>
</dbReference>
<keyword evidence="3" id="KW-0547">Nucleotide-binding</keyword>
<dbReference type="Pfam" id="PF00005">
    <property type="entry name" value="ABC_tran"/>
    <property type="match status" value="1"/>
</dbReference>
<dbReference type="PANTHER" id="PTHR42734:SF9">
    <property type="entry name" value="ZINC IMPORT ATP-BINDING PROTEIN ZNUC"/>
    <property type="match status" value="1"/>
</dbReference>
<dbReference type="GO" id="GO:0016887">
    <property type="term" value="F:ATP hydrolysis activity"/>
    <property type="evidence" value="ECO:0007669"/>
    <property type="project" value="InterPro"/>
</dbReference>
<dbReference type="SMART" id="SM00382">
    <property type="entry name" value="AAA"/>
    <property type="match status" value="1"/>
</dbReference>